<proteinExistence type="predicted"/>
<keyword evidence="2" id="KW-1185">Reference proteome</keyword>
<accession>A0A6P8I3R6</accession>
<evidence type="ECO:0000256" key="1">
    <source>
        <dbReference type="SAM" id="MobiDB-lite"/>
    </source>
</evidence>
<evidence type="ECO:0000313" key="3">
    <source>
        <dbReference type="RefSeq" id="XP_031562503.1"/>
    </source>
</evidence>
<dbReference type="Proteomes" id="UP000515163">
    <property type="component" value="Unplaced"/>
</dbReference>
<sequence>MDSNYERIGDEKSSHHHTKPKSSAGSVEATKPNKPLNSNDIKRGDESQTPDQTAKDKNKAVSAEASDSKKPLDSNFERVHHSQSPDQDSKDKSKAVSAETTDPKSPLDSIVKRDGDGQSSDEEPKEEGKTESAEATDHNVSNVSAELASMNSFVLLDMPSVDHDSSIRPERTSGSSDESSESIELLNHPERDRFSDTSSSNPVIEQGSDLAQTSGGDLDNSSIGSNTLYEVNPVSDSHTKATGKIAADTMKKAEIS</sequence>
<feature type="region of interest" description="Disordered" evidence="1">
    <location>
        <begin position="161"/>
        <end position="256"/>
    </location>
</feature>
<gene>
    <name evidence="3" type="primary">LOC116298255</name>
</gene>
<name>A0A6P8I3R6_ACTTE</name>
<feature type="compositionally biased region" description="Basic and acidic residues" evidence="1">
    <location>
        <begin position="66"/>
        <end position="80"/>
    </location>
</feature>
<feature type="region of interest" description="Disordered" evidence="1">
    <location>
        <begin position="1"/>
        <end position="144"/>
    </location>
</feature>
<reference evidence="3" key="1">
    <citation type="submission" date="2025-08" db="UniProtKB">
        <authorList>
            <consortium name="RefSeq"/>
        </authorList>
    </citation>
    <scope>IDENTIFICATION</scope>
    <source>
        <tissue evidence="3">Tentacle</tissue>
    </source>
</reference>
<dbReference type="KEGG" id="aten:116298255"/>
<evidence type="ECO:0000313" key="2">
    <source>
        <dbReference type="Proteomes" id="UP000515163"/>
    </source>
</evidence>
<organism evidence="2 3">
    <name type="scientific">Actinia tenebrosa</name>
    <name type="common">Australian red waratah sea anemone</name>
    <dbReference type="NCBI Taxonomy" id="6105"/>
    <lineage>
        <taxon>Eukaryota</taxon>
        <taxon>Metazoa</taxon>
        <taxon>Cnidaria</taxon>
        <taxon>Anthozoa</taxon>
        <taxon>Hexacorallia</taxon>
        <taxon>Actiniaria</taxon>
        <taxon>Actiniidae</taxon>
        <taxon>Actinia</taxon>
    </lineage>
</organism>
<protein>
    <submittedName>
        <fullName evidence="3">Uncharacterized protein LOC116298255</fullName>
    </submittedName>
</protein>
<feature type="compositionally biased region" description="Basic and acidic residues" evidence="1">
    <location>
        <begin position="1"/>
        <end position="13"/>
    </location>
</feature>
<feature type="non-terminal residue" evidence="3">
    <location>
        <position position="256"/>
    </location>
</feature>
<dbReference type="InParanoid" id="A0A6P8I3R6"/>
<feature type="compositionally biased region" description="Basic and acidic residues" evidence="1">
    <location>
        <begin position="126"/>
        <end position="137"/>
    </location>
</feature>
<feature type="compositionally biased region" description="Basic and acidic residues" evidence="1">
    <location>
        <begin position="161"/>
        <end position="171"/>
    </location>
</feature>
<feature type="compositionally biased region" description="Polar residues" evidence="1">
    <location>
        <begin position="196"/>
        <end position="229"/>
    </location>
</feature>
<dbReference type="AlphaFoldDB" id="A0A6P8I3R6"/>
<dbReference type="RefSeq" id="XP_031562503.1">
    <property type="nucleotide sequence ID" value="XM_031706643.1"/>
</dbReference>
<dbReference type="GeneID" id="116298255"/>